<name>A0A8S9YA62_9TREM</name>
<evidence type="ECO:0000313" key="2">
    <source>
        <dbReference type="Proteomes" id="UP000822476"/>
    </source>
</evidence>
<evidence type="ECO:0000313" key="1">
    <source>
        <dbReference type="EMBL" id="KAF7232822.1"/>
    </source>
</evidence>
<evidence type="ECO:0008006" key="3">
    <source>
        <dbReference type="Google" id="ProtNLM"/>
    </source>
</evidence>
<keyword evidence="2" id="KW-1185">Reference proteome</keyword>
<dbReference type="OrthoDB" id="2016263at2759"/>
<sequence>MWVLPCLDCTNSSTCHWNKSMWLSTSPQETCLYDVTQEEQRRQNLSKYLNDKVLMFVGDSTLRDLMFALVEHLNGSLGYSTQSHDQLNVNYTRSTNIRFAYFPRFDVEPQLQPTFMQRVNSLFELSPFMEEAILIVGGAQWLKISMLNELARFLESRKPTSKSFGKVRIIVKDHSAGFHSPIPGLPYIPWTKRKHLAHLNEAVVRRAKYYGWSVLQTHRLTWTRMDHFEAYARCSCHFHQIQRLSNSIYTVTGHIMHTILRIFEQTLLSE</sequence>
<gene>
    <name evidence="1" type="ORF">EG68_11876</name>
</gene>
<dbReference type="EMBL" id="JTDE01021515">
    <property type="protein sequence ID" value="KAF7232822.1"/>
    <property type="molecule type" value="Genomic_DNA"/>
</dbReference>
<reference evidence="1" key="1">
    <citation type="submission" date="2019-07" db="EMBL/GenBank/DDBJ databases">
        <title>Annotation for the trematode Paragonimus miyazaki's.</title>
        <authorList>
            <person name="Choi Y.-J."/>
        </authorList>
    </citation>
    <scope>NUCLEOTIDE SEQUENCE</scope>
    <source>
        <strain evidence="1">Japan</strain>
    </source>
</reference>
<protein>
    <recommendedName>
        <fullName evidence="3">Cadherin-like and PC-esterase domain-containing protein 1</fullName>
    </recommendedName>
</protein>
<dbReference type="PANTHER" id="PTHR14776">
    <property type="entry name" value="CADHERIN-LIKE AND PC-ESTERASE DOMAIN-CONTAINING PROTEIN 1"/>
    <property type="match status" value="1"/>
</dbReference>
<organism evidence="1 2">
    <name type="scientific">Paragonimus skrjabini miyazakii</name>
    <dbReference type="NCBI Taxonomy" id="59628"/>
    <lineage>
        <taxon>Eukaryota</taxon>
        <taxon>Metazoa</taxon>
        <taxon>Spiralia</taxon>
        <taxon>Lophotrochozoa</taxon>
        <taxon>Platyhelminthes</taxon>
        <taxon>Trematoda</taxon>
        <taxon>Digenea</taxon>
        <taxon>Plagiorchiida</taxon>
        <taxon>Troglotremata</taxon>
        <taxon>Troglotrematidae</taxon>
        <taxon>Paragonimus</taxon>
    </lineage>
</organism>
<dbReference type="PANTHER" id="PTHR14776:SF1">
    <property type="entry name" value="CADHERIN-LIKE AND PC-ESTERASE DOMAIN-CONTAINING PROTEIN 1"/>
    <property type="match status" value="1"/>
</dbReference>
<dbReference type="Proteomes" id="UP000822476">
    <property type="component" value="Unassembled WGS sequence"/>
</dbReference>
<comment type="caution">
    <text evidence="1">The sequence shown here is derived from an EMBL/GenBank/DDBJ whole genome shotgun (WGS) entry which is preliminary data.</text>
</comment>
<dbReference type="AlphaFoldDB" id="A0A8S9YA62"/>
<accession>A0A8S9YA62</accession>
<proteinExistence type="predicted"/>